<dbReference type="Gene3D" id="1.10.10.10">
    <property type="entry name" value="Winged helix-like DNA-binding domain superfamily/Winged helix DNA-binding domain"/>
    <property type="match status" value="1"/>
</dbReference>
<dbReference type="EnsemblMetazoa" id="GAUT026376-RA">
    <property type="protein sequence ID" value="GAUT026376-PA"/>
    <property type="gene ID" value="GAUT026376"/>
</dbReference>
<evidence type="ECO:0000256" key="2">
    <source>
        <dbReference type="ARBA" id="ARBA00022448"/>
    </source>
</evidence>
<dbReference type="InterPro" id="IPR025655">
    <property type="entry name" value="PEX14"/>
</dbReference>
<dbReference type="PANTHER" id="PTHR23058">
    <property type="entry name" value="PEROXISOMAL MEMBRANE PROTEIN PEX14"/>
    <property type="match status" value="1"/>
</dbReference>
<evidence type="ECO:0000313" key="14">
    <source>
        <dbReference type="EnsemblMetazoa" id="GAUT026376-PA"/>
    </source>
</evidence>
<dbReference type="GO" id="GO:0005102">
    <property type="term" value="F:signaling receptor binding"/>
    <property type="evidence" value="ECO:0007669"/>
    <property type="project" value="TreeGrafter"/>
</dbReference>
<dbReference type="InterPro" id="IPR036388">
    <property type="entry name" value="WH-like_DNA-bd_sf"/>
</dbReference>
<comment type="subcellular location">
    <subcellularLocation>
        <location evidence="9 10">Peroxisome membrane</location>
    </subcellularLocation>
</comment>
<comment type="function">
    <text evidence="10">Component of the PEX13-PEX14 docking complex, a translocon channel that specifically mediates the import of peroxisomal cargo proteins bound to PEX5 receptor. The PEX13-PEX14 docking complex forms a large import pore which can be opened to a diameter of about 9 nm. Mechanistically, PEX5 receptor along with cargo proteins associates with the PEX14 subunit of the PEX13-PEX14 docking complex in the cytosol, leading to the insertion of the receptor into the organelle membrane with the concomitant translocation of the cargo into the peroxisome matrix.</text>
</comment>
<evidence type="ECO:0000256" key="12">
    <source>
        <dbReference type="SAM" id="Phobius"/>
    </source>
</evidence>
<keyword evidence="3 10" id="KW-0653">Protein transport</keyword>
<dbReference type="Proteomes" id="UP000078200">
    <property type="component" value="Unassembled WGS sequence"/>
</dbReference>
<feature type="region of interest" description="Disordered" evidence="11">
    <location>
        <begin position="1"/>
        <end position="44"/>
    </location>
</feature>
<dbReference type="GO" id="GO:0016560">
    <property type="term" value="P:protein import into peroxisome matrix, docking"/>
    <property type="evidence" value="ECO:0007669"/>
    <property type="project" value="UniProtKB-UniRule"/>
</dbReference>
<evidence type="ECO:0000256" key="1">
    <source>
        <dbReference type="ARBA" id="ARBA00005443"/>
    </source>
</evidence>
<feature type="compositionally biased region" description="Low complexity" evidence="11">
    <location>
        <begin position="23"/>
        <end position="37"/>
    </location>
</feature>
<feature type="compositionally biased region" description="Polar residues" evidence="11">
    <location>
        <begin position="290"/>
        <end position="299"/>
    </location>
</feature>
<keyword evidence="4" id="KW-0811">Translocation</keyword>
<dbReference type="InterPro" id="IPR006785">
    <property type="entry name" value="Pex14_N"/>
</dbReference>
<feature type="compositionally biased region" description="Polar residues" evidence="11">
    <location>
        <begin position="1"/>
        <end position="14"/>
    </location>
</feature>
<reference evidence="14" key="1">
    <citation type="submission" date="2020-05" db="UniProtKB">
        <authorList>
            <consortium name="EnsemblMetazoa"/>
        </authorList>
    </citation>
    <scope>IDENTIFICATION</scope>
    <source>
        <strain evidence="14">TTRI</strain>
    </source>
</reference>
<comment type="similarity">
    <text evidence="1 10">Belongs to the peroxin-14 family.</text>
</comment>
<dbReference type="STRING" id="7395.A0A1A9V578"/>
<evidence type="ECO:0000256" key="3">
    <source>
        <dbReference type="ARBA" id="ARBA00022927"/>
    </source>
</evidence>
<evidence type="ECO:0000256" key="7">
    <source>
        <dbReference type="ARBA" id="ARBA00029502"/>
    </source>
</evidence>
<name>A0A1A9V578_GLOAU</name>
<keyword evidence="12" id="KW-0812">Transmembrane</keyword>
<dbReference type="AlphaFoldDB" id="A0A1A9V578"/>
<feature type="transmembrane region" description="Helical" evidence="12">
    <location>
        <begin position="132"/>
        <end position="150"/>
    </location>
</feature>
<keyword evidence="5 10" id="KW-0472">Membrane</keyword>
<keyword evidence="6 10" id="KW-0576">Peroxisome</keyword>
<evidence type="ECO:0000313" key="15">
    <source>
        <dbReference type="Proteomes" id="UP000078200"/>
    </source>
</evidence>
<evidence type="ECO:0000256" key="6">
    <source>
        <dbReference type="ARBA" id="ARBA00023140"/>
    </source>
</evidence>
<organism evidence="14 15">
    <name type="scientific">Glossina austeni</name>
    <name type="common">Savannah tsetse fly</name>
    <dbReference type="NCBI Taxonomy" id="7395"/>
    <lineage>
        <taxon>Eukaryota</taxon>
        <taxon>Metazoa</taxon>
        <taxon>Ecdysozoa</taxon>
        <taxon>Arthropoda</taxon>
        <taxon>Hexapoda</taxon>
        <taxon>Insecta</taxon>
        <taxon>Pterygota</taxon>
        <taxon>Neoptera</taxon>
        <taxon>Endopterygota</taxon>
        <taxon>Diptera</taxon>
        <taxon>Brachycera</taxon>
        <taxon>Muscomorpha</taxon>
        <taxon>Hippoboscoidea</taxon>
        <taxon>Glossinidae</taxon>
        <taxon>Glossina</taxon>
    </lineage>
</organism>
<evidence type="ECO:0000256" key="8">
    <source>
        <dbReference type="ARBA" id="ARBA00029691"/>
    </source>
</evidence>
<protein>
    <recommendedName>
        <fullName evidence="7 10">Peroxisomal membrane protein PEX14</fullName>
    </recommendedName>
    <alternativeName>
        <fullName evidence="8 10">Peroxin-14</fullName>
    </alternativeName>
</protein>
<keyword evidence="12" id="KW-1133">Transmembrane helix</keyword>
<evidence type="ECO:0000256" key="4">
    <source>
        <dbReference type="ARBA" id="ARBA00023010"/>
    </source>
</evidence>
<evidence type="ECO:0000256" key="9">
    <source>
        <dbReference type="ARBA" id="ARBA00046271"/>
    </source>
</evidence>
<feature type="region of interest" description="Disordered" evidence="11">
    <location>
        <begin position="249"/>
        <end position="299"/>
    </location>
</feature>
<evidence type="ECO:0000259" key="13">
    <source>
        <dbReference type="Pfam" id="PF04695"/>
    </source>
</evidence>
<dbReference type="GO" id="GO:1990429">
    <property type="term" value="C:peroxisomal importomer complex"/>
    <property type="evidence" value="ECO:0007669"/>
    <property type="project" value="TreeGrafter"/>
</dbReference>
<proteinExistence type="inferred from homology"/>
<keyword evidence="2 10" id="KW-0813">Transport</keyword>
<evidence type="ECO:0000256" key="11">
    <source>
        <dbReference type="SAM" id="MobiDB-lite"/>
    </source>
</evidence>
<evidence type="ECO:0000256" key="10">
    <source>
        <dbReference type="RuleBase" id="RU367032"/>
    </source>
</evidence>
<dbReference type="GO" id="GO:0005778">
    <property type="term" value="C:peroxisomal membrane"/>
    <property type="evidence" value="ECO:0007669"/>
    <property type="project" value="UniProtKB-SubCell"/>
</dbReference>
<dbReference type="Pfam" id="PF04695">
    <property type="entry name" value="Pex14_N"/>
    <property type="match status" value="1"/>
</dbReference>
<dbReference type="VEuPathDB" id="VectorBase:GAUT026376"/>
<accession>A0A1A9V578</accession>
<keyword evidence="15" id="KW-1185">Reference proteome</keyword>
<dbReference type="PANTHER" id="PTHR23058:SF0">
    <property type="entry name" value="PEROXISOMAL MEMBRANE PROTEIN PEX14"/>
    <property type="match status" value="1"/>
</dbReference>
<evidence type="ECO:0000256" key="5">
    <source>
        <dbReference type="ARBA" id="ARBA00023136"/>
    </source>
</evidence>
<feature type="domain" description="Peroxisome membrane anchor protein Pex14p N-terminal" evidence="13">
    <location>
        <begin position="45"/>
        <end position="86"/>
    </location>
</feature>
<sequence length="299" mass="33216">MSSNDTDTGDTQTTHSRDILKIGTATTTAGKEAGLGTPPTDPSPREALVTTAVNFLHNPKVYNATLLQKQQFLRSKGLTNTEIQMAYERAGIFSQDPDSKAPTVINMDINTTRAQLALQPQQTTMLDRLKELLHSMALLGGVAYAFYTLWKKFLEPFLFGKSKKKRTADETLSDINMKIDVRISEVRTELNQVKETIAREQRDQTQKFMREFNNFKTDLEAIKGLLLNRKQFAAPLNIATLGTPSIPTWQLSSSSPHHSRHHINSQSDDNEKADDVGSGSGSSETEVVTKNSDSSLEIM</sequence>